<dbReference type="RefSeq" id="WP_106060044.1">
    <property type="nucleotide sequence ID" value="NZ_PVXQ01000021.1"/>
</dbReference>
<dbReference type="InterPro" id="IPR016152">
    <property type="entry name" value="PTrfase/Anion_transptr"/>
</dbReference>
<name>A0A2T0BDX8_9CLOT</name>
<dbReference type="InterPro" id="IPR051351">
    <property type="entry name" value="Ascorbate-PTS_EIIA_comp"/>
</dbReference>
<keyword evidence="9" id="KW-1185">Reference proteome</keyword>
<dbReference type="Proteomes" id="UP000239471">
    <property type="component" value="Unassembled WGS sequence"/>
</dbReference>
<keyword evidence="2" id="KW-0813">Transport</keyword>
<comment type="subcellular location">
    <subcellularLocation>
        <location evidence="1">Cytoplasm</location>
    </subcellularLocation>
</comment>
<evidence type="ECO:0000313" key="9">
    <source>
        <dbReference type="Proteomes" id="UP000239471"/>
    </source>
</evidence>
<evidence type="ECO:0000259" key="7">
    <source>
        <dbReference type="PROSITE" id="PS51094"/>
    </source>
</evidence>
<evidence type="ECO:0000256" key="1">
    <source>
        <dbReference type="ARBA" id="ARBA00004496"/>
    </source>
</evidence>
<dbReference type="PANTHER" id="PTHR36203">
    <property type="entry name" value="ASCORBATE-SPECIFIC PTS SYSTEM EIIA COMPONENT"/>
    <property type="match status" value="1"/>
</dbReference>
<protein>
    <submittedName>
        <fullName evidence="8">Ascorbate-specific phosphotransferase enzyme IIA component</fullName>
        <ecNumber evidence="8">2.7.1.-</ecNumber>
    </submittedName>
</protein>
<dbReference type="AlphaFoldDB" id="A0A2T0BDX8"/>
<dbReference type="GO" id="GO:0009401">
    <property type="term" value="P:phosphoenolpyruvate-dependent sugar phosphotransferase system"/>
    <property type="evidence" value="ECO:0007669"/>
    <property type="project" value="UniProtKB-KW"/>
</dbReference>
<evidence type="ECO:0000256" key="2">
    <source>
        <dbReference type="ARBA" id="ARBA00022448"/>
    </source>
</evidence>
<dbReference type="EMBL" id="PVXQ01000021">
    <property type="protein sequence ID" value="PRR82017.1"/>
    <property type="molecule type" value="Genomic_DNA"/>
</dbReference>
<feature type="domain" description="PTS EIIA type-2" evidence="7">
    <location>
        <begin position="4"/>
        <end position="147"/>
    </location>
</feature>
<organism evidence="8 9">
    <name type="scientific">Clostridium vincentii</name>
    <dbReference type="NCBI Taxonomy" id="52704"/>
    <lineage>
        <taxon>Bacteria</taxon>
        <taxon>Bacillati</taxon>
        <taxon>Bacillota</taxon>
        <taxon>Clostridia</taxon>
        <taxon>Eubacteriales</taxon>
        <taxon>Clostridiaceae</taxon>
        <taxon>Clostridium</taxon>
    </lineage>
</organism>
<dbReference type="Gene3D" id="3.40.930.10">
    <property type="entry name" value="Mannitol-specific EII, Chain A"/>
    <property type="match status" value="1"/>
</dbReference>
<dbReference type="Pfam" id="PF00359">
    <property type="entry name" value="PTS_EIIA_2"/>
    <property type="match status" value="1"/>
</dbReference>
<keyword evidence="6" id="KW-0418">Kinase</keyword>
<proteinExistence type="predicted"/>
<evidence type="ECO:0000256" key="5">
    <source>
        <dbReference type="ARBA" id="ARBA00022683"/>
    </source>
</evidence>
<sequence length="152" mass="16873">MIEELLKEEIVDLNVQAIDWVDAVKAAGNLLVKDGKVEEMYVDAMINTVKQMGAYIVMAPGVAMPHARPEAGVKELGISVITLKTPVPFGNEGFDPVKLIFSICAKDSKEHINLLQDLSCILDDSELIEKCDTCRTKKELIDLIIKVYKKNK</sequence>
<evidence type="ECO:0000256" key="3">
    <source>
        <dbReference type="ARBA" id="ARBA00022490"/>
    </source>
</evidence>
<reference evidence="8 9" key="1">
    <citation type="submission" date="2018-03" db="EMBL/GenBank/DDBJ databases">
        <title>Genome sequence of Clostridium vincentii DSM 10228.</title>
        <authorList>
            <person name="Poehlein A."/>
            <person name="Daniel R."/>
        </authorList>
    </citation>
    <scope>NUCLEOTIDE SEQUENCE [LARGE SCALE GENOMIC DNA]</scope>
    <source>
        <strain evidence="8 9">DSM 10228</strain>
    </source>
</reference>
<dbReference type="InterPro" id="IPR002178">
    <property type="entry name" value="PTS_EIIA_type-2_dom"/>
</dbReference>
<dbReference type="PROSITE" id="PS00372">
    <property type="entry name" value="PTS_EIIA_TYPE_2_HIS"/>
    <property type="match status" value="1"/>
</dbReference>
<dbReference type="GO" id="GO:0005737">
    <property type="term" value="C:cytoplasm"/>
    <property type="evidence" value="ECO:0007669"/>
    <property type="project" value="UniProtKB-SubCell"/>
</dbReference>
<evidence type="ECO:0000256" key="6">
    <source>
        <dbReference type="ARBA" id="ARBA00022777"/>
    </source>
</evidence>
<accession>A0A2T0BDX8</accession>
<keyword evidence="3" id="KW-0963">Cytoplasm</keyword>
<comment type="caution">
    <text evidence="8">The sequence shown here is derived from an EMBL/GenBank/DDBJ whole genome shotgun (WGS) entry which is preliminary data.</text>
</comment>
<dbReference type="OrthoDB" id="369398at2"/>
<evidence type="ECO:0000256" key="4">
    <source>
        <dbReference type="ARBA" id="ARBA00022679"/>
    </source>
</evidence>
<gene>
    <name evidence="8" type="primary">ulaC_2</name>
    <name evidence="8" type="ORF">CLVI_20820</name>
</gene>
<dbReference type="PROSITE" id="PS51094">
    <property type="entry name" value="PTS_EIIA_TYPE_2"/>
    <property type="match status" value="1"/>
</dbReference>
<dbReference type="CDD" id="cd00211">
    <property type="entry name" value="PTS_IIA_fru"/>
    <property type="match status" value="1"/>
</dbReference>
<keyword evidence="5" id="KW-0598">Phosphotransferase system</keyword>
<keyword evidence="4 8" id="KW-0808">Transferase</keyword>
<dbReference type="GO" id="GO:0016301">
    <property type="term" value="F:kinase activity"/>
    <property type="evidence" value="ECO:0007669"/>
    <property type="project" value="UniProtKB-KW"/>
</dbReference>
<dbReference type="SUPFAM" id="SSF55804">
    <property type="entry name" value="Phoshotransferase/anion transport protein"/>
    <property type="match status" value="1"/>
</dbReference>
<dbReference type="EC" id="2.7.1.-" evidence="8"/>
<evidence type="ECO:0000313" key="8">
    <source>
        <dbReference type="EMBL" id="PRR82017.1"/>
    </source>
</evidence>
<dbReference type="PANTHER" id="PTHR36203:SF5">
    <property type="entry name" value="PTS SYSTEM, EIIA COMPONENT"/>
    <property type="match status" value="1"/>
</dbReference>